<protein>
    <submittedName>
        <fullName evidence="2">Uncharacterized protein</fullName>
    </submittedName>
</protein>
<sequence length="248" mass="28048">MTGRSYRTTQSSMGSATISADKPVIVRQAILNDIARNAVIDDELLTPLSMNIEVDDKGTVIVKALEQDGKDSIAAHCQRRVVRVPQEKAYQRIVDATQRKLGLLERLYEENHQEAQNWFNRSLITAITAAMIIALSIFLPILLYSLQLKTQLFPITSFIIIINVINACVTAWVFYQTRQAHERADLYLCNLNEVRSFATITGFITQLDIDDQHKHLLQKTLVSTSLGLSDQQIDIEPEYDQNESLADK</sequence>
<dbReference type="EMBL" id="BIFQ01000001">
    <property type="protein sequence ID" value="GCE05370.1"/>
    <property type="molecule type" value="Genomic_DNA"/>
</dbReference>
<dbReference type="OrthoDB" id="157279at2"/>
<keyword evidence="1" id="KW-0472">Membrane</keyword>
<reference evidence="3" key="1">
    <citation type="submission" date="2018-12" db="EMBL/GenBank/DDBJ databases">
        <title>Tengunoibacter tsumagoiensis gen. nov., sp. nov., Dictyobacter kobayashii sp. nov., D. alpinus sp. nov., and D. joshuensis sp. nov. and description of Dictyobacteraceae fam. nov. within the order Ktedonobacterales isolated from Tengu-no-mugimeshi.</title>
        <authorList>
            <person name="Wang C.M."/>
            <person name="Zheng Y."/>
            <person name="Sakai Y."/>
            <person name="Toyoda A."/>
            <person name="Minakuchi Y."/>
            <person name="Abe K."/>
            <person name="Yokota A."/>
            <person name="Yabe S."/>
        </authorList>
    </citation>
    <scope>NUCLEOTIDE SEQUENCE [LARGE SCALE GENOMIC DNA]</scope>
    <source>
        <strain evidence="3">S-27</strain>
    </source>
</reference>
<name>A0A401ZER5_9CHLR</name>
<comment type="caution">
    <text evidence="2">The sequence shown here is derived from an EMBL/GenBank/DDBJ whole genome shotgun (WGS) entry which is preliminary data.</text>
</comment>
<dbReference type="Proteomes" id="UP000287224">
    <property type="component" value="Unassembled WGS sequence"/>
</dbReference>
<keyword evidence="1" id="KW-1133">Transmembrane helix</keyword>
<dbReference type="AlphaFoldDB" id="A0A401ZER5"/>
<feature type="transmembrane region" description="Helical" evidence="1">
    <location>
        <begin position="123"/>
        <end position="146"/>
    </location>
</feature>
<keyword evidence="3" id="KW-1185">Reference proteome</keyword>
<proteinExistence type="predicted"/>
<keyword evidence="1" id="KW-0812">Transmembrane</keyword>
<gene>
    <name evidence="2" type="ORF">KDAU_26990</name>
</gene>
<feature type="transmembrane region" description="Helical" evidence="1">
    <location>
        <begin position="152"/>
        <end position="175"/>
    </location>
</feature>
<accession>A0A401ZER5</accession>
<evidence type="ECO:0000313" key="3">
    <source>
        <dbReference type="Proteomes" id="UP000287224"/>
    </source>
</evidence>
<organism evidence="2 3">
    <name type="scientific">Dictyobacter aurantiacus</name>
    <dbReference type="NCBI Taxonomy" id="1936993"/>
    <lineage>
        <taxon>Bacteria</taxon>
        <taxon>Bacillati</taxon>
        <taxon>Chloroflexota</taxon>
        <taxon>Ktedonobacteria</taxon>
        <taxon>Ktedonobacterales</taxon>
        <taxon>Dictyobacteraceae</taxon>
        <taxon>Dictyobacter</taxon>
    </lineage>
</organism>
<dbReference type="RefSeq" id="WP_126596417.1">
    <property type="nucleotide sequence ID" value="NZ_BIFQ01000001.1"/>
</dbReference>
<evidence type="ECO:0000256" key="1">
    <source>
        <dbReference type="SAM" id="Phobius"/>
    </source>
</evidence>
<evidence type="ECO:0000313" key="2">
    <source>
        <dbReference type="EMBL" id="GCE05370.1"/>
    </source>
</evidence>